<dbReference type="InterPro" id="IPR036086">
    <property type="entry name" value="ParB/Sulfiredoxin_sf"/>
</dbReference>
<organism evidence="1">
    <name type="scientific">Vibrio cholerae</name>
    <dbReference type="NCBI Taxonomy" id="666"/>
    <lineage>
        <taxon>Bacteria</taxon>
        <taxon>Pseudomonadati</taxon>
        <taxon>Pseudomonadota</taxon>
        <taxon>Gammaproteobacteria</taxon>
        <taxon>Vibrionales</taxon>
        <taxon>Vibrionaceae</taxon>
        <taxon>Vibrio</taxon>
    </lineage>
</organism>
<evidence type="ECO:0000313" key="1">
    <source>
        <dbReference type="EMBL" id="AIA77228.1"/>
    </source>
</evidence>
<gene>
    <name evidence="1" type="ORF">RME002</name>
</gene>
<accession>A0A096XL00</accession>
<reference evidence="1" key="1">
    <citation type="journal article" date="2014" name="Environ. Microbiol.">
        <title>A genomic island integrated into recA of Vibrio cholerae contains a divergent recA and provides multi-pathway protection from DNA damage.</title>
        <authorList>
            <person name="Rapa R.A."/>
            <person name="Islam A."/>
            <person name="Monahan L.G."/>
            <person name="Mutreja A."/>
            <person name="Thomson N."/>
            <person name="Charles I.G."/>
            <person name="Stokes H.W."/>
            <person name="Labbate M."/>
        </authorList>
    </citation>
    <scope>NUCLEOTIDE SEQUENCE</scope>
    <source>
        <strain evidence="1">S24</strain>
    </source>
</reference>
<dbReference type="EMBL" id="KJ123688">
    <property type="protein sequence ID" value="AIA77228.1"/>
    <property type="molecule type" value="Genomic_DNA"/>
</dbReference>
<sequence>MSSKNENEHENNEIEDSIVQGLMDKYQKSPSEYLASSKQLIESSSLRLDRKVMDEIFKSNSQYYPQLKIINLETPIRHEVVHISPTVARDMLMFSSRGKINTDLSNRRVNRSTVKKFTEDMNEGRWCLTGEPIIIGHDGEILDGHTRLEAASKSNYGFIAIIIWGISDALAFAHTDTGNIRSRANVLEMAGVSVDARVLSQVAMLSKSFEMTANPYAFRGTQGTSFQPAEILDYVQGKDELAWSVNLVASLAREHKQQIQAPQATLAFAHYLINEKLKTYEGDEIPINPDMYISNIISGLGQTSIESIEYQVRDYLESIRKESTSYALLCRLSCIFKGWNMYFNIPVVGKKVAIRRVANYVKNADGERVPAKAAGNIREAFTIPLSPPGKTPIRLKKQPAMKKVIR</sequence>
<protein>
    <submittedName>
        <fullName evidence="1">ParB-like nuclease</fullName>
    </submittedName>
</protein>
<proteinExistence type="predicted"/>
<dbReference type="AlphaFoldDB" id="A0A096XL00"/>
<name>A0A096XL00_VIBCL</name>
<dbReference type="SUPFAM" id="SSF110849">
    <property type="entry name" value="ParB/Sulfiredoxin"/>
    <property type="match status" value="1"/>
</dbReference>